<evidence type="ECO:0008006" key="3">
    <source>
        <dbReference type="Google" id="ProtNLM"/>
    </source>
</evidence>
<gene>
    <name evidence="1" type="ORF">CE561_11805</name>
</gene>
<dbReference type="Proteomes" id="UP000215301">
    <property type="component" value="Unassembled WGS sequence"/>
</dbReference>
<dbReference type="RefSeq" id="WP_094046363.1">
    <property type="nucleotide sequence ID" value="NZ_CP117247.1"/>
</dbReference>
<reference evidence="1 2" key="1">
    <citation type="submission" date="2017-06" db="EMBL/GenBank/DDBJ databases">
        <title>Isolation and characterization of a thermophilic and butanogenic Thermoanaerobacterium thermosaccharolyticum M5 capable of efficient degradation of hemicellulose.</title>
        <authorList>
            <person name="Xin F."/>
            <person name="Jiang Y."/>
        </authorList>
    </citation>
    <scope>NUCLEOTIDE SEQUENCE [LARGE SCALE GENOMIC DNA]</scope>
    <source>
        <strain evidence="1 2">M5</strain>
    </source>
</reference>
<dbReference type="EMBL" id="NKHD01000041">
    <property type="protein sequence ID" value="OXT06038.1"/>
    <property type="molecule type" value="Genomic_DNA"/>
</dbReference>
<protein>
    <recommendedName>
        <fullName evidence="3">Apea-like HEPN domain-containing protein</fullName>
    </recommendedName>
</protein>
<sequence length="319" mass="37225">MAKWKLYWVESDGYEDCFVVAKNSRSARSVEANMNGFDISDATAIRVMDIPDIFEGKADKKFRDWSKIHAPQQANNPDLHEWPWYADKWLLEELGAQFRVIDDEEQILLRDIVYAKRPTGEWYTYSIGARAIYERNKDLPQYDNYDNEPRIDISKQLYTAMGLALTKCHEIEFLFSNSFVFAVSEKQKKKYKTFYDFFKGWEKKTLGGLFSAMQEAFDIEPEIKMALDLFLDMRNTLVHGITTTERYDINTDWGQRELLAFLDLFLSLCVPIKDIAASCFEVSIEIANTYLLKESDENIPIKSTNELLSLFINCFKLKV</sequence>
<evidence type="ECO:0000313" key="1">
    <source>
        <dbReference type="EMBL" id="OXT06038.1"/>
    </source>
</evidence>
<comment type="caution">
    <text evidence="1">The sequence shown here is derived from an EMBL/GenBank/DDBJ whole genome shotgun (WGS) entry which is preliminary data.</text>
</comment>
<dbReference type="AlphaFoldDB" id="A0A231VD05"/>
<organism evidence="1 2">
    <name type="scientific">Thermoanaerobacterium thermosaccharolyticum</name>
    <name type="common">Clostridium thermosaccharolyticum</name>
    <dbReference type="NCBI Taxonomy" id="1517"/>
    <lineage>
        <taxon>Bacteria</taxon>
        <taxon>Bacillati</taxon>
        <taxon>Bacillota</taxon>
        <taxon>Clostridia</taxon>
        <taxon>Thermoanaerobacterales</taxon>
        <taxon>Thermoanaerobacteraceae</taxon>
        <taxon>Thermoanaerobacterium</taxon>
    </lineage>
</organism>
<proteinExistence type="predicted"/>
<accession>A0A231VD05</accession>
<evidence type="ECO:0000313" key="2">
    <source>
        <dbReference type="Proteomes" id="UP000215301"/>
    </source>
</evidence>
<name>A0A231VD05_THETR</name>